<protein>
    <submittedName>
        <fullName evidence="2">Uncharacterized protein</fullName>
    </submittedName>
</protein>
<dbReference type="Proteomes" id="UP001165289">
    <property type="component" value="Unassembled WGS sequence"/>
</dbReference>
<evidence type="ECO:0000313" key="3">
    <source>
        <dbReference type="Proteomes" id="UP001165289"/>
    </source>
</evidence>
<name>A0AAV7K026_9METZ</name>
<feature type="transmembrane region" description="Helical" evidence="1">
    <location>
        <begin position="183"/>
        <end position="202"/>
    </location>
</feature>
<comment type="caution">
    <text evidence="2">The sequence shown here is derived from an EMBL/GenBank/DDBJ whole genome shotgun (WGS) entry which is preliminary data.</text>
</comment>
<evidence type="ECO:0000256" key="1">
    <source>
        <dbReference type="SAM" id="Phobius"/>
    </source>
</evidence>
<sequence>MGIAIQIPPLLMERDRIYQNELSIQSHEQAILSNEQAILSNGQAIQSNEQSHEQSIQSHEKYDTIDYEIECPFGHEECVYCRDKVRVSQANEHVMECMHNPDGVVTCPYKEVGFDTIGILRKDLEMHITQNTISYQKLVREFNQLRTGNEQLRSENIQLSDKIDMKEFETTSSLNGMDTTRSWTIWILSALVNMSIAILLVLKFNQKQIETSILLEDKLNILRQHNTEKDSELKSVKEILYSYTLLPTGQLPIED</sequence>
<gene>
    <name evidence="2" type="ORF">LOD99_968</name>
</gene>
<keyword evidence="3" id="KW-1185">Reference proteome</keyword>
<dbReference type="InterPro" id="IPR013083">
    <property type="entry name" value="Znf_RING/FYVE/PHD"/>
</dbReference>
<accession>A0AAV7K026</accession>
<dbReference type="EMBL" id="JAKMXF010000222">
    <property type="protein sequence ID" value="KAI6654572.1"/>
    <property type="molecule type" value="Genomic_DNA"/>
</dbReference>
<organism evidence="2 3">
    <name type="scientific">Oopsacas minuta</name>
    <dbReference type="NCBI Taxonomy" id="111878"/>
    <lineage>
        <taxon>Eukaryota</taxon>
        <taxon>Metazoa</taxon>
        <taxon>Porifera</taxon>
        <taxon>Hexactinellida</taxon>
        <taxon>Hexasterophora</taxon>
        <taxon>Lyssacinosida</taxon>
        <taxon>Leucopsacidae</taxon>
        <taxon>Oopsacas</taxon>
    </lineage>
</organism>
<proteinExistence type="predicted"/>
<reference evidence="2 3" key="1">
    <citation type="journal article" date="2023" name="BMC Biol.">
        <title>The compact genome of the sponge Oopsacas minuta (Hexactinellida) is lacking key metazoan core genes.</title>
        <authorList>
            <person name="Santini S."/>
            <person name="Schenkelaars Q."/>
            <person name="Jourda C."/>
            <person name="Duchesne M."/>
            <person name="Belahbib H."/>
            <person name="Rocher C."/>
            <person name="Selva M."/>
            <person name="Riesgo A."/>
            <person name="Vervoort M."/>
            <person name="Leys S.P."/>
            <person name="Kodjabachian L."/>
            <person name="Le Bivic A."/>
            <person name="Borchiellini C."/>
            <person name="Claverie J.M."/>
            <person name="Renard E."/>
        </authorList>
    </citation>
    <scope>NUCLEOTIDE SEQUENCE [LARGE SCALE GENOMIC DNA]</scope>
    <source>
        <strain evidence="2">SPO-2</strain>
    </source>
</reference>
<keyword evidence="1" id="KW-0812">Transmembrane</keyword>
<keyword evidence="1" id="KW-0472">Membrane</keyword>
<evidence type="ECO:0000313" key="2">
    <source>
        <dbReference type="EMBL" id="KAI6654572.1"/>
    </source>
</evidence>
<keyword evidence="1" id="KW-1133">Transmembrane helix</keyword>
<dbReference type="AlphaFoldDB" id="A0AAV7K026"/>
<dbReference type="Gene3D" id="3.30.40.10">
    <property type="entry name" value="Zinc/RING finger domain, C3HC4 (zinc finger)"/>
    <property type="match status" value="1"/>
</dbReference>